<comment type="similarity">
    <text evidence="7">Belongs to the binding-protein-dependent transport system permease family.</text>
</comment>
<dbReference type="Proteomes" id="UP000429644">
    <property type="component" value="Unassembled WGS sequence"/>
</dbReference>
<feature type="transmembrane region" description="Helical" evidence="7">
    <location>
        <begin position="105"/>
        <end position="125"/>
    </location>
</feature>
<accession>A0A7J9UYF1</accession>
<dbReference type="GO" id="GO:0055085">
    <property type="term" value="P:transmembrane transport"/>
    <property type="evidence" value="ECO:0007669"/>
    <property type="project" value="InterPro"/>
</dbReference>
<dbReference type="Pfam" id="PF00528">
    <property type="entry name" value="BPD_transp_1"/>
    <property type="match status" value="1"/>
</dbReference>
<organism evidence="9 10">
    <name type="scientific">Georgenia ruanii</name>
    <dbReference type="NCBI Taxonomy" id="348442"/>
    <lineage>
        <taxon>Bacteria</taxon>
        <taxon>Bacillati</taxon>
        <taxon>Actinomycetota</taxon>
        <taxon>Actinomycetes</taxon>
        <taxon>Micrococcales</taxon>
        <taxon>Bogoriellaceae</taxon>
        <taxon>Georgenia</taxon>
    </lineage>
</organism>
<keyword evidence="4 7" id="KW-0812">Transmembrane</keyword>
<evidence type="ECO:0000256" key="4">
    <source>
        <dbReference type="ARBA" id="ARBA00022692"/>
    </source>
</evidence>
<evidence type="ECO:0000256" key="7">
    <source>
        <dbReference type="RuleBase" id="RU363032"/>
    </source>
</evidence>
<dbReference type="EMBL" id="WHPD01002880">
    <property type="protein sequence ID" value="MPV89658.1"/>
    <property type="molecule type" value="Genomic_DNA"/>
</dbReference>
<keyword evidence="3" id="KW-1003">Cell membrane</keyword>
<feature type="domain" description="ABC transmembrane type-1" evidence="8">
    <location>
        <begin position="68"/>
        <end position="258"/>
    </location>
</feature>
<dbReference type="GO" id="GO:0005886">
    <property type="term" value="C:plasma membrane"/>
    <property type="evidence" value="ECO:0007669"/>
    <property type="project" value="UniProtKB-SubCell"/>
</dbReference>
<dbReference type="InterPro" id="IPR035906">
    <property type="entry name" value="MetI-like_sf"/>
</dbReference>
<evidence type="ECO:0000313" key="10">
    <source>
        <dbReference type="Proteomes" id="UP000429644"/>
    </source>
</evidence>
<evidence type="ECO:0000256" key="6">
    <source>
        <dbReference type="ARBA" id="ARBA00023136"/>
    </source>
</evidence>
<keyword evidence="2 7" id="KW-0813">Transport</keyword>
<feature type="transmembrane region" description="Helical" evidence="7">
    <location>
        <begin position="131"/>
        <end position="153"/>
    </location>
</feature>
<dbReference type="RefSeq" id="WP_152232390.1">
    <property type="nucleotide sequence ID" value="NZ_BAAAOT010000012.1"/>
</dbReference>
<evidence type="ECO:0000256" key="2">
    <source>
        <dbReference type="ARBA" id="ARBA00022448"/>
    </source>
</evidence>
<dbReference type="CDD" id="cd06261">
    <property type="entry name" value="TM_PBP2"/>
    <property type="match status" value="1"/>
</dbReference>
<feature type="transmembrane region" description="Helical" evidence="7">
    <location>
        <begin position="174"/>
        <end position="200"/>
    </location>
</feature>
<name>A0A7J9UYF1_9MICO</name>
<keyword evidence="5 7" id="KW-1133">Transmembrane helix</keyword>
<evidence type="ECO:0000256" key="3">
    <source>
        <dbReference type="ARBA" id="ARBA00022475"/>
    </source>
</evidence>
<reference evidence="9 10" key="1">
    <citation type="submission" date="2019-10" db="EMBL/GenBank/DDBJ databases">
        <title>Georgenia wutianyii sp. nov. and Georgenia yuyongxinii sp. nov. isolated from plateau pika (Ochotona curzoniae) in the Qinghai-Tibet plateau of China.</title>
        <authorList>
            <person name="Tian Z."/>
        </authorList>
    </citation>
    <scope>NUCLEOTIDE SEQUENCE [LARGE SCALE GENOMIC DNA]</scope>
    <source>
        <strain evidence="9 10">JCM 15130</strain>
    </source>
</reference>
<gene>
    <name evidence="9" type="ORF">GB882_13360</name>
</gene>
<dbReference type="Gene3D" id="1.10.3720.10">
    <property type="entry name" value="MetI-like"/>
    <property type="match status" value="1"/>
</dbReference>
<dbReference type="PROSITE" id="PS50928">
    <property type="entry name" value="ABC_TM1"/>
    <property type="match status" value="1"/>
</dbReference>
<proteinExistence type="inferred from homology"/>
<dbReference type="PANTHER" id="PTHR43744:SF12">
    <property type="entry name" value="ABC TRANSPORTER PERMEASE PROTEIN MG189-RELATED"/>
    <property type="match status" value="1"/>
</dbReference>
<dbReference type="AlphaFoldDB" id="A0A7J9UYF1"/>
<feature type="transmembrane region" description="Helical" evidence="7">
    <location>
        <begin position="237"/>
        <end position="258"/>
    </location>
</feature>
<sequence>MSRTRRPALWAFIGLAVVVALFPFYWMLRTSVAPADEVFFDGLSFLPQNPTFTGYARAWTQGNLGQAMGVGVVVTVSILALQLLTVVPAAFVLAKHRRRWTGKAFAFVLLCLLVPSQVTMIPLFIGLNQAGLADTLAALILPFSTSVLGIFMIRQQMMAIPDALMEAAAMDGLGPVRTLLGVAVPMARPGIAAFSVYSIFVHWNDYMWPLLVARSPQISTPPLALAIFQDAATGFDYGALAAGATLVTLPIVLLFLVAQKQFVRGMSGTEVTG</sequence>
<dbReference type="OrthoDB" id="3524874at2"/>
<keyword evidence="6 7" id="KW-0472">Membrane</keyword>
<keyword evidence="10" id="KW-1185">Reference proteome</keyword>
<dbReference type="SUPFAM" id="SSF161098">
    <property type="entry name" value="MetI-like"/>
    <property type="match status" value="1"/>
</dbReference>
<comment type="subcellular location">
    <subcellularLocation>
        <location evidence="1 7">Cell membrane</location>
        <topology evidence="1 7">Multi-pass membrane protein</topology>
    </subcellularLocation>
</comment>
<comment type="caution">
    <text evidence="9">The sequence shown here is derived from an EMBL/GenBank/DDBJ whole genome shotgun (WGS) entry which is preliminary data.</text>
</comment>
<protein>
    <submittedName>
        <fullName evidence="9">ABC transporter permease subunit</fullName>
    </submittedName>
</protein>
<dbReference type="InterPro" id="IPR000515">
    <property type="entry name" value="MetI-like"/>
</dbReference>
<evidence type="ECO:0000256" key="5">
    <source>
        <dbReference type="ARBA" id="ARBA00022989"/>
    </source>
</evidence>
<evidence type="ECO:0000259" key="8">
    <source>
        <dbReference type="PROSITE" id="PS50928"/>
    </source>
</evidence>
<evidence type="ECO:0000313" key="9">
    <source>
        <dbReference type="EMBL" id="MPV89658.1"/>
    </source>
</evidence>
<feature type="transmembrane region" description="Helical" evidence="7">
    <location>
        <begin position="67"/>
        <end position="93"/>
    </location>
</feature>
<evidence type="ECO:0000256" key="1">
    <source>
        <dbReference type="ARBA" id="ARBA00004651"/>
    </source>
</evidence>
<dbReference type="PANTHER" id="PTHR43744">
    <property type="entry name" value="ABC TRANSPORTER PERMEASE PROTEIN MG189-RELATED-RELATED"/>
    <property type="match status" value="1"/>
</dbReference>
<feature type="transmembrane region" description="Helical" evidence="7">
    <location>
        <begin position="7"/>
        <end position="28"/>
    </location>
</feature>